<feature type="region of interest" description="Disordered" evidence="1">
    <location>
        <begin position="1"/>
        <end position="22"/>
    </location>
</feature>
<dbReference type="RefSeq" id="WP_275117848.1">
    <property type="nucleotide sequence ID" value="NZ_JAOTPO010000004.1"/>
</dbReference>
<comment type="caution">
    <text evidence="2">The sequence shown here is derived from an EMBL/GenBank/DDBJ whole genome shotgun (WGS) entry which is preliminary data.</text>
</comment>
<reference evidence="2" key="1">
    <citation type="submission" date="2024-05" db="EMBL/GenBank/DDBJ databases">
        <title>Alkalihalobacillus sp. strain MEB203 novel alkaliphilic bacterium from Lonar Lake, India.</title>
        <authorList>
            <person name="Joshi A."/>
            <person name="Thite S."/>
            <person name="Mengade P."/>
        </authorList>
    </citation>
    <scope>NUCLEOTIDE SEQUENCE</scope>
    <source>
        <strain evidence="2">MEB 203</strain>
    </source>
</reference>
<protein>
    <recommendedName>
        <fullName evidence="4">YfhD family protein</fullName>
    </recommendedName>
</protein>
<evidence type="ECO:0000313" key="2">
    <source>
        <dbReference type="EMBL" id="MDE5413223.1"/>
    </source>
</evidence>
<evidence type="ECO:0000313" key="3">
    <source>
        <dbReference type="Proteomes" id="UP001148125"/>
    </source>
</evidence>
<name>A0ABT5VCQ1_9BACI</name>
<evidence type="ECO:0000256" key="1">
    <source>
        <dbReference type="SAM" id="MobiDB-lite"/>
    </source>
</evidence>
<evidence type="ECO:0008006" key="4">
    <source>
        <dbReference type="Google" id="ProtNLM"/>
    </source>
</evidence>
<dbReference type="Proteomes" id="UP001148125">
    <property type="component" value="Unassembled WGS sequence"/>
</dbReference>
<accession>A0ABT5VCQ1</accession>
<keyword evidence="3" id="KW-1185">Reference proteome</keyword>
<sequence>MGKKKRGQNETEITNNASDAEFGIEYTESKKSKVKKDKKNK</sequence>
<dbReference type="EMBL" id="JAOTPO010000004">
    <property type="protein sequence ID" value="MDE5413223.1"/>
    <property type="molecule type" value="Genomic_DNA"/>
</dbReference>
<proteinExistence type="predicted"/>
<organism evidence="2 3">
    <name type="scientific">Alkalihalobacterium chitinilyticum</name>
    <dbReference type="NCBI Taxonomy" id="2980103"/>
    <lineage>
        <taxon>Bacteria</taxon>
        <taxon>Bacillati</taxon>
        <taxon>Bacillota</taxon>
        <taxon>Bacilli</taxon>
        <taxon>Bacillales</taxon>
        <taxon>Bacillaceae</taxon>
        <taxon>Alkalihalobacterium</taxon>
    </lineage>
</organism>
<gene>
    <name evidence="2" type="ORF">N7Z68_07475</name>
</gene>